<name>A0A0R1KBI8_9LACO</name>
<protein>
    <recommendedName>
        <fullName evidence="3">N-acetyltransferase domain-containing protein</fullName>
    </recommendedName>
</protein>
<dbReference type="EMBL" id="AZDZ01000002">
    <property type="protein sequence ID" value="KRK80828.1"/>
    <property type="molecule type" value="Genomic_DNA"/>
</dbReference>
<dbReference type="Proteomes" id="UP000051248">
    <property type="component" value="Unassembled WGS sequence"/>
</dbReference>
<dbReference type="OrthoDB" id="2292496at2"/>
<reference evidence="1 2" key="1">
    <citation type="journal article" date="2015" name="Genome Announc.">
        <title>Expanding the biotechnology potential of lactobacilli through comparative genomics of 213 strains and associated genera.</title>
        <authorList>
            <person name="Sun Z."/>
            <person name="Harris H.M."/>
            <person name="McCann A."/>
            <person name="Guo C."/>
            <person name="Argimon S."/>
            <person name="Zhang W."/>
            <person name="Yang X."/>
            <person name="Jeffery I.B."/>
            <person name="Cooney J.C."/>
            <person name="Kagawa T.F."/>
            <person name="Liu W."/>
            <person name="Song Y."/>
            <person name="Salvetti E."/>
            <person name="Wrobel A."/>
            <person name="Rasinkangas P."/>
            <person name="Parkhill J."/>
            <person name="Rea M.C."/>
            <person name="O'Sullivan O."/>
            <person name="Ritari J."/>
            <person name="Douillard F.P."/>
            <person name="Paul Ross R."/>
            <person name="Yang R."/>
            <person name="Briner A.E."/>
            <person name="Felis G.E."/>
            <person name="de Vos W.M."/>
            <person name="Barrangou R."/>
            <person name="Klaenhammer T.R."/>
            <person name="Caufield P.W."/>
            <person name="Cui Y."/>
            <person name="Zhang H."/>
            <person name="O'Toole P.W."/>
        </authorList>
    </citation>
    <scope>NUCLEOTIDE SEQUENCE [LARGE SCALE GENOMIC DNA]</scope>
    <source>
        <strain evidence="1 2">DSM 19682</strain>
    </source>
</reference>
<evidence type="ECO:0000313" key="1">
    <source>
        <dbReference type="EMBL" id="KRK80828.1"/>
    </source>
</evidence>
<dbReference type="RefSeq" id="WP_025025341.1">
    <property type="nucleotide sequence ID" value="NZ_AZDZ01000002.1"/>
</dbReference>
<organism evidence="1 2">
    <name type="scientific">Companilactobacillus nodensis DSM 19682 = JCM 14932 = NBRC 107160</name>
    <dbReference type="NCBI Taxonomy" id="1423775"/>
    <lineage>
        <taxon>Bacteria</taxon>
        <taxon>Bacillati</taxon>
        <taxon>Bacillota</taxon>
        <taxon>Bacilli</taxon>
        <taxon>Lactobacillales</taxon>
        <taxon>Lactobacillaceae</taxon>
        <taxon>Companilactobacillus</taxon>
    </lineage>
</organism>
<dbReference type="AlphaFoldDB" id="A0A0R1KBI8"/>
<keyword evidence="2" id="KW-1185">Reference proteome</keyword>
<evidence type="ECO:0000313" key="2">
    <source>
        <dbReference type="Proteomes" id="UP000051248"/>
    </source>
</evidence>
<gene>
    <name evidence="1" type="ORF">FD03_GL000962</name>
</gene>
<dbReference type="PATRIC" id="fig|1423775.4.peg.989"/>
<accession>A0A0R1KBI8</accession>
<proteinExistence type="predicted"/>
<dbReference type="eggNOG" id="ENOG5030AFA">
    <property type="taxonomic scope" value="Bacteria"/>
</dbReference>
<sequence>MTKLKSYRPFITQNFLWEFPSHFKLKEASEFLKMSIANTTGFISHTAKSTMRDTSIYWFIRDKRTKKIVAVIAIENVDNASGKLSIQLSDDLNDADKTEIAQRLIMFVKDQIKLDTLKFATLDSVIQENFTKNGYNISNKELKRS</sequence>
<evidence type="ECO:0008006" key="3">
    <source>
        <dbReference type="Google" id="ProtNLM"/>
    </source>
</evidence>
<comment type="caution">
    <text evidence="1">The sequence shown here is derived from an EMBL/GenBank/DDBJ whole genome shotgun (WGS) entry which is preliminary data.</text>
</comment>
<dbReference type="STRING" id="1423775.FD03_GL000962"/>